<dbReference type="Proteomes" id="UP001224418">
    <property type="component" value="Unassembled WGS sequence"/>
</dbReference>
<reference evidence="5 6" key="1">
    <citation type="submission" date="2023-07" db="EMBL/GenBank/DDBJ databases">
        <title>Genomic Encyclopedia of Type Strains, Phase IV (KMG-IV): sequencing the most valuable type-strain genomes for metagenomic binning, comparative biology and taxonomic classification.</title>
        <authorList>
            <person name="Goeker M."/>
        </authorList>
    </citation>
    <scope>NUCLEOTIDE SEQUENCE [LARGE SCALE GENOMIC DNA]</scope>
    <source>
        <strain evidence="5 6">DSM 1400</strain>
    </source>
</reference>
<dbReference type="SMART" id="SM00342">
    <property type="entry name" value="HTH_ARAC"/>
    <property type="match status" value="1"/>
</dbReference>
<dbReference type="Gene3D" id="1.10.10.60">
    <property type="entry name" value="Homeodomain-like"/>
    <property type="match status" value="2"/>
</dbReference>
<dbReference type="InterPro" id="IPR020449">
    <property type="entry name" value="Tscrpt_reg_AraC-type_HTH"/>
</dbReference>
<keyword evidence="1" id="KW-0805">Transcription regulation</keyword>
<proteinExistence type="predicted"/>
<organism evidence="5 6">
    <name type="scientific">Hathewaya limosa</name>
    <name type="common">Clostridium limosum</name>
    <dbReference type="NCBI Taxonomy" id="1536"/>
    <lineage>
        <taxon>Bacteria</taxon>
        <taxon>Bacillati</taxon>
        <taxon>Bacillota</taxon>
        <taxon>Clostridia</taxon>
        <taxon>Eubacteriales</taxon>
        <taxon>Clostridiaceae</taxon>
        <taxon>Hathewaya</taxon>
    </lineage>
</organism>
<gene>
    <name evidence="5" type="ORF">QOZ93_001933</name>
</gene>
<dbReference type="RefSeq" id="WP_307356054.1">
    <property type="nucleotide sequence ID" value="NZ_BAAACJ010000014.1"/>
</dbReference>
<dbReference type="PANTHER" id="PTHR47893:SF1">
    <property type="entry name" value="REGULATORY PROTEIN PCHR"/>
    <property type="match status" value="1"/>
</dbReference>
<evidence type="ECO:0000256" key="3">
    <source>
        <dbReference type="ARBA" id="ARBA00023163"/>
    </source>
</evidence>
<dbReference type="SUPFAM" id="SSF46689">
    <property type="entry name" value="Homeodomain-like"/>
    <property type="match status" value="2"/>
</dbReference>
<keyword evidence="6" id="KW-1185">Reference proteome</keyword>
<dbReference type="InterPro" id="IPR009057">
    <property type="entry name" value="Homeodomain-like_sf"/>
</dbReference>
<accession>A0ABU0JSW0</accession>
<evidence type="ECO:0000313" key="6">
    <source>
        <dbReference type="Proteomes" id="UP001224418"/>
    </source>
</evidence>
<evidence type="ECO:0000256" key="1">
    <source>
        <dbReference type="ARBA" id="ARBA00023015"/>
    </source>
</evidence>
<evidence type="ECO:0000256" key="2">
    <source>
        <dbReference type="ARBA" id="ARBA00023125"/>
    </source>
</evidence>
<dbReference type="EMBL" id="JAUSWN010000015">
    <property type="protein sequence ID" value="MDQ0480185.1"/>
    <property type="molecule type" value="Genomic_DNA"/>
</dbReference>
<dbReference type="PROSITE" id="PS01124">
    <property type="entry name" value="HTH_ARAC_FAMILY_2"/>
    <property type="match status" value="1"/>
</dbReference>
<keyword evidence="3" id="KW-0804">Transcription</keyword>
<evidence type="ECO:0000313" key="5">
    <source>
        <dbReference type="EMBL" id="MDQ0480185.1"/>
    </source>
</evidence>
<comment type="caution">
    <text evidence="5">The sequence shown here is derived from an EMBL/GenBank/DDBJ whole genome shotgun (WGS) entry which is preliminary data.</text>
</comment>
<evidence type="ECO:0000259" key="4">
    <source>
        <dbReference type="PROSITE" id="PS01124"/>
    </source>
</evidence>
<keyword evidence="2" id="KW-0238">DNA-binding</keyword>
<sequence length="320" mass="37501">MKYSNIHEKLLFDNGFSICNNENKFNNLGTCYKIDPSIGEGYYWVYNHKDMFSLVVHDFYYHEDFYLESCLSEYLSVSYYESVSGEELNPYRRVNAGCVKCYWWYDQEKYQGLFHKNIPIRILGIEFMPKYCDDFLKNKFGNEYINPRAALLSIDETTDFPEMIVLLHQIFNYRGTGISAELFYEGKVAEAMSLILDKYKHEKNIASSLSQIDIDHLRDAASYINDHYASLLTLNQLCKIACMGTTKLKKCFKQLYKCTITEYIQHRRMSQAEHFLTNTELTVGQISKLVGYQSGSRFSELFKKSTGLCPLEYRHFSKRA</sequence>
<dbReference type="InterPro" id="IPR018060">
    <property type="entry name" value="HTH_AraC"/>
</dbReference>
<dbReference type="Pfam" id="PF12833">
    <property type="entry name" value="HTH_18"/>
    <property type="match status" value="1"/>
</dbReference>
<dbReference type="PANTHER" id="PTHR47893">
    <property type="entry name" value="REGULATORY PROTEIN PCHR"/>
    <property type="match status" value="1"/>
</dbReference>
<dbReference type="InterPro" id="IPR053142">
    <property type="entry name" value="PchR_regulatory_protein"/>
</dbReference>
<name>A0ABU0JSW0_HATLI</name>
<feature type="domain" description="HTH araC/xylS-type" evidence="4">
    <location>
        <begin position="218"/>
        <end position="316"/>
    </location>
</feature>
<dbReference type="PRINTS" id="PR00032">
    <property type="entry name" value="HTHARAC"/>
</dbReference>
<protein>
    <submittedName>
        <fullName evidence="5">AraC-like DNA-binding protein</fullName>
    </submittedName>
</protein>